<gene>
    <name evidence="2" type="ORF">Cph01nite_12720</name>
</gene>
<proteinExistence type="predicted"/>
<dbReference type="RefSeq" id="WP_203672417.1">
    <property type="nucleotide sequence ID" value="NZ_BONP01000005.1"/>
</dbReference>
<organism evidence="2 3">
    <name type="scientific">Cellulomonas phragmiteti</name>
    <dbReference type="NCBI Taxonomy" id="478780"/>
    <lineage>
        <taxon>Bacteria</taxon>
        <taxon>Bacillati</taxon>
        <taxon>Actinomycetota</taxon>
        <taxon>Actinomycetes</taxon>
        <taxon>Micrococcales</taxon>
        <taxon>Cellulomonadaceae</taxon>
        <taxon>Cellulomonas</taxon>
    </lineage>
</organism>
<name>A0ABQ4DJH7_9CELL</name>
<dbReference type="EMBL" id="BONP01000005">
    <property type="protein sequence ID" value="GIG39510.1"/>
    <property type="molecule type" value="Genomic_DNA"/>
</dbReference>
<comment type="caution">
    <text evidence="2">The sequence shown here is derived from an EMBL/GenBank/DDBJ whole genome shotgun (WGS) entry which is preliminary data.</text>
</comment>
<reference evidence="2 3" key="1">
    <citation type="submission" date="2021-01" db="EMBL/GenBank/DDBJ databases">
        <title>Whole genome shotgun sequence of Cellulomonas phragmiteti NBRC 110785.</title>
        <authorList>
            <person name="Komaki H."/>
            <person name="Tamura T."/>
        </authorList>
    </citation>
    <scope>NUCLEOTIDE SEQUENCE [LARGE SCALE GENOMIC DNA]</scope>
    <source>
        <strain evidence="2 3">NBRC 110785</strain>
    </source>
</reference>
<feature type="chain" id="PRO_5046730995" description="Tat pathway signal sequence domain protein" evidence="1">
    <location>
        <begin position="31"/>
        <end position="269"/>
    </location>
</feature>
<protein>
    <recommendedName>
        <fullName evidence="4">Tat pathway signal sequence domain protein</fullName>
    </recommendedName>
</protein>
<evidence type="ECO:0000256" key="1">
    <source>
        <dbReference type="SAM" id="SignalP"/>
    </source>
</evidence>
<dbReference type="Proteomes" id="UP000614741">
    <property type="component" value="Unassembled WGS sequence"/>
</dbReference>
<keyword evidence="1" id="KW-0732">Signal</keyword>
<keyword evidence="3" id="KW-1185">Reference proteome</keyword>
<evidence type="ECO:0008006" key="4">
    <source>
        <dbReference type="Google" id="ProtNLM"/>
    </source>
</evidence>
<evidence type="ECO:0000313" key="3">
    <source>
        <dbReference type="Proteomes" id="UP000614741"/>
    </source>
</evidence>
<evidence type="ECO:0000313" key="2">
    <source>
        <dbReference type="EMBL" id="GIG39510.1"/>
    </source>
</evidence>
<feature type="signal peptide" evidence="1">
    <location>
        <begin position="1"/>
        <end position="30"/>
    </location>
</feature>
<accession>A0ABQ4DJH7</accession>
<sequence length="269" mass="26733">MTRTLSLRPARLLLAAALVAAGGVALPATAAHASPVPFSVSVTGGYNNTVALGTVTGTITSTGASTADYTATLCGRSSYASTFFTLTAGGVTASHSVSNQSCQTFTGTLTSGSAITTATATVTSGTFYPGNTYTTYTRNQTVVVTSTPAPTLPPATPTTRTVSVAVTGGYNNTVPLGTATGSITGTRGGTSASYSVTLCGRSSYASTFLSITAGGASASHSVSNQSCQTFTGTLTSGSAFTGATVSVTSGTFYPGSTYTTYTRTQNVAF</sequence>